<feature type="compositionally biased region" description="Polar residues" evidence="1">
    <location>
        <begin position="61"/>
        <end position="72"/>
    </location>
</feature>
<feature type="region of interest" description="Disordered" evidence="1">
    <location>
        <begin position="36"/>
        <end position="84"/>
    </location>
</feature>
<dbReference type="Proteomes" id="UP000623467">
    <property type="component" value="Unassembled WGS sequence"/>
</dbReference>
<evidence type="ECO:0000256" key="1">
    <source>
        <dbReference type="SAM" id="MobiDB-lite"/>
    </source>
</evidence>
<evidence type="ECO:0000313" key="3">
    <source>
        <dbReference type="Proteomes" id="UP000623467"/>
    </source>
</evidence>
<name>A0A8H6XJN5_9AGAR</name>
<proteinExistence type="predicted"/>
<evidence type="ECO:0000313" key="2">
    <source>
        <dbReference type="EMBL" id="KAF7342813.1"/>
    </source>
</evidence>
<gene>
    <name evidence="2" type="ORF">MSAN_01997200</name>
</gene>
<organism evidence="2 3">
    <name type="scientific">Mycena sanguinolenta</name>
    <dbReference type="NCBI Taxonomy" id="230812"/>
    <lineage>
        <taxon>Eukaryota</taxon>
        <taxon>Fungi</taxon>
        <taxon>Dikarya</taxon>
        <taxon>Basidiomycota</taxon>
        <taxon>Agaricomycotina</taxon>
        <taxon>Agaricomycetes</taxon>
        <taxon>Agaricomycetidae</taxon>
        <taxon>Agaricales</taxon>
        <taxon>Marasmiineae</taxon>
        <taxon>Mycenaceae</taxon>
        <taxon>Mycena</taxon>
    </lineage>
</organism>
<keyword evidence="3" id="KW-1185">Reference proteome</keyword>
<dbReference type="EMBL" id="JACAZH010000024">
    <property type="protein sequence ID" value="KAF7342813.1"/>
    <property type="molecule type" value="Genomic_DNA"/>
</dbReference>
<accession>A0A8H6XJN5</accession>
<feature type="region of interest" description="Disordered" evidence="1">
    <location>
        <begin position="194"/>
        <end position="229"/>
    </location>
</feature>
<feature type="compositionally biased region" description="Basic residues" evidence="1">
    <location>
        <begin position="195"/>
        <end position="205"/>
    </location>
</feature>
<feature type="compositionally biased region" description="Low complexity" evidence="1">
    <location>
        <begin position="358"/>
        <end position="371"/>
    </location>
</feature>
<sequence>MFKGRKKMIIPKLVARRVHGKQGIIPMLKKIIQNLPCHRRKNPKTQSKTVEDSEFEAPAASQDSEAPSTVSPTPGGRKKKKKSTEEPVLPEFIIRLVPTVHGASQRVSVPYQSDFDDVAAAIFDTVPCSDIPLKPTLSYRLTSKSGKILLNDMDAWSSLRAAAVVRLNDKKKSANDYFEICLAPDNYLASVQHRNNPKSAKKNSKRAKDDLDLDHRSEPDEDDVGGEVSVMEKEQEKLGELERKHQGKCQKCAADQPEVWCKIDKNGTHTPITYVMRNSWAHSLALEEHGVTLDNPPNTPLFSAFHKKRDDPSSTKTVDFHCLGFDSKMNTALLAIIANTSSLRRYPSAGSPSRRPQPVAVPTAVPAADTPNPEDEDIADFFNFLDSVDDRRCVGRFLEALIADEVFNVGDIIRQGKEYLESSVIGMKSTLASWVVDLARKRVNSVR</sequence>
<protein>
    <submittedName>
        <fullName evidence="2">Uncharacterized protein</fullName>
    </submittedName>
</protein>
<reference evidence="2" key="1">
    <citation type="submission" date="2020-05" db="EMBL/GenBank/DDBJ databases">
        <title>Mycena genomes resolve the evolution of fungal bioluminescence.</title>
        <authorList>
            <person name="Tsai I.J."/>
        </authorList>
    </citation>
    <scope>NUCLEOTIDE SEQUENCE</scope>
    <source>
        <strain evidence="2">160909Yilan</strain>
    </source>
</reference>
<feature type="region of interest" description="Disordered" evidence="1">
    <location>
        <begin position="346"/>
        <end position="373"/>
    </location>
</feature>
<feature type="compositionally biased region" description="Basic and acidic residues" evidence="1">
    <location>
        <begin position="206"/>
        <end position="218"/>
    </location>
</feature>
<dbReference type="AlphaFoldDB" id="A0A8H6XJN5"/>
<comment type="caution">
    <text evidence="2">The sequence shown here is derived from an EMBL/GenBank/DDBJ whole genome shotgun (WGS) entry which is preliminary data.</text>
</comment>
<dbReference type="OrthoDB" id="2994402at2759"/>